<name>A0ACC1RZY8_9HYPO</name>
<dbReference type="EMBL" id="JANRMS010001322">
    <property type="protein sequence ID" value="KAJ3529141.1"/>
    <property type="molecule type" value="Genomic_DNA"/>
</dbReference>
<evidence type="ECO:0000313" key="2">
    <source>
        <dbReference type="Proteomes" id="UP001148629"/>
    </source>
</evidence>
<organism evidence="1 2">
    <name type="scientific">Fusarium decemcellulare</name>
    <dbReference type="NCBI Taxonomy" id="57161"/>
    <lineage>
        <taxon>Eukaryota</taxon>
        <taxon>Fungi</taxon>
        <taxon>Dikarya</taxon>
        <taxon>Ascomycota</taxon>
        <taxon>Pezizomycotina</taxon>
        <taxon>Sordariomycetes</taxon>
        <taxon>Hypocreomycetidae</taxon>
        <taxon>Hypocreales</taxon>
        <taxon>Nectriaceae</taxon>
        <taxon>Fusarium</taxon>
        <taxon>Fusarium decemcellulare species complex</taxon>
    </lineage>
</organism>
<protein>
    <submittedName>
        <fullName evidence="1">Uncharacterized protein</fullName>
    </submittedName>
</protein>
<proteinExistence type="predicted"/>
<comment type="caution">
    <text evidence="1">The sequence shown here is derived from an EMBL/GenBank/DDBJ whole genome shotgun (WGS) entry which is preliminary data.</text>
</comment>
<dbReference type="Proteomes" id="UP001148629">
    <property type="component" value="Unassembled WGS sequence"/>
</dbReference>
<accession>A0ACC1RZY8</accession>
<keyword evidence="2" id="KW-1185">Reference proteome</keyword>
<sequence>MAGNAQGFWPNLQQQMQDDPAGFSAIEIDCVICFEPLTRRPDTERHIFGKPQRDHRGVILPCGHFFGDKCLHDFAELKFQAGVLPACPTCHYEWPRHPGCLHFVRERDLPSTVKEAECLPEILTRGGTLSDKCSLCQLVNGFDTIMDHVFEVGPALGFMPAVRVSISFADYFVNGSRRVAYGEDETLVFLEHIHLEGELLAFIRDVERQLTRSTATHWQNLDFHQITFHLHRMDRVSNRLPEEHLESSFISTLLGSD</sequence>
<evidence type="ECO:0000313" key="1">
    <source>
        <dbReference type="EMBL" id="KAJ3529141.1"/>
    </source>
</evidence>
<gene>
    <name evidence="1" type="ORF">NM208_g9892</name>
</gene>
<reference evidence="1" key="1">
    <citation type="submission" date="2022-08" db="EMBL/GenBank/DDBJ databases">
        <title>Genome Sequence of Fusarium decemcellulare.</title>
        <authorList>
            <person name="Buettner E."/>
        </authorList>
    </citation>
    <scope>NUCLEOTIDE SEQUENCE</scope>
    <source>
        <strain evidence="1">Babe19</strain>
    </source>
</reference>